<evidence type="ECO:0000313" key="3">
    <source>
        <dbReference type="Proteomes" id="UP000076580"/>
    </source>
</evidence>
<keyword evidence="1" id="KW-0732">Signal</keyword>
<dbReference type="Proteomes" id="UP000076580">
    <property type="component" value="Chromosome 03"/>
</dbReference>
<feature type="chain" id="PRO_5007580319" evidence="1">
    <location>
        <begin position="24"/>
        <end position="106"/>
    </location>
</feature>
<name>A0A151GAH1_DRECN</name>
<sequence>MLCHSITKAATTVLVAFAVGANAFTTPCIYQQYKCGYNLIANQVYTDAELTAAVNTTGPIPPIESNQLLQVLYRCIDTNGAIAGNSYCISGCISMPGNDANDQCAM</sequence>
<dbReference type="InParanoid" id="A0A151GAH1"/>
<dbReference type="AlphaFoldDB" id="A0A151GAH1"/>
<evidence type="ECO:0000256" key="1">
    <source>
        <dbReference type="SAM" id="SignalP"/>
    </source>
</evidence>
<gene>
    <name evidence="2" type="ORF">DCS_06040</name>
</gene>
<organism evidence="2 3">
    <name type="scientific">Drechmeria coniospora</name>
    <name type="common">Nematophagous fungus</name>
    <name type="synonym">Meria coniospora</name>
    <dbReference type="NCBI Taxonomy" id="98403"/>
    <lineage>
        <taxon>Eukaryota</taxon>
        <taxon>Fungi</taxon>
        <taxon>Dikarya</taxon>
        <taxon>Ascomycota</taxon>
        <taxon>Pezizomycotina</taxon>
        <taxon>Sordariomycetes</taxon>
        <taxon>Hypocreomycetidae</taxon>
        <taxon>Hypocreales</taxon>
        <taxon>Ophiocordycipitaceae</taxon>
        <taxon>Drechmeria</taxon>
    </lineage>
</organism>
<evidence type="ECO:0000313" key="2">
    <source>
        <dbReference type="EMBL" id="KYK54084.1"/>
    </source>
</evidence>
<dbReference type="EMBL" id="LAYC01000003">
    <property type="protein sequence ID" value="KYK54084.1"/>
    <property type="molecule type" value="Genomic_DNA"/>
</dbReference>
<keyword evidence="3" id="KW-1185">Reference proteome</keyword>
<comment type="caution">
    <text evidence="2">The sequence shown here is derived from an EMBL/GenBank/DDBJ whole genome shotgun (WGS) entry which is preliminary data.</text>
</comment>
<dbReference type="GeneID" id="63718683"/>
<protein>
    <submittedName>
        <fullName evidence="2">Cellulose signaling related protein ooc1</fullName>
    </submittedName>
</protein>
<dbReference type="OrthoDB" id="5130291at2759"/>
<feature type="signal peptide" evidence="1">
    <location>
        <begin position="1"/>
        <end position="23"/>
    </location>
</feature>
<dbReference type="RefSeq" id="XP_040653436.1">
    <property type="nucleotide sequence ID" value="XM_040803332.1"/>
</dbReference>
<accession>A0A151GAH1</accession>
<reference evidence="2 3" key="1">
    <citation type="journal article" date="2016" name="Sci. Rep.">
        <title>Insights into Adaptations to a Near-Obligate Nematode Endoparasitic Lifestyle from the Finished Genome of Drechmeria coniospora.</title>
        <authorList>
            <person name="Zhang L."/>
            <person name="Zhou Z."/>
            <person name="Guo Q."/>
            <person name="Fokkens L."/>
            <person name="Miskei M."/>
            <person name="Pocsi I."/>
            <person name="Zhang W."/>
            <person name="Chen M."/>
            <person name="Wang L."/>
            <person name="Sun Y."/>
            <person name="Donzelli B.G."/>
            <person name="Gibson D.M."/>
            <person name="Nelson D.R."/>
            <person name="Luo J.G."/>
            <person name="Rep M."/>
            <person name="Liu H."/>
            <person name="Yang S."/>
            <person name="Wang J."/>
            <person name="Krasnoff S.B."/>
            <person name="Xu Y."/>
            <person name="Molnar I."/>
            <person name="Lin M."/>
        </authorList>
    </citation>
    <scope>NUCLEOTIDE SEQUENCE [LARGE SCALE GENOMIC DNA]</scope>
    <source>
        <strain evidence="2 3">ARSEF 6962</strain>
    </source>
</reference>
<proteinExistence type="predicted"/>